<evidence type="ECO:0000256" key="2">
    <source>
        <dbReference type="ARBA" id="ARBA00022475"/>
    </source>
</evidence>
<keyword evidence="4 8" id="KW-0808">Transferase</keyword>
<sequence>MRIILFLFSWLIGWIYYRNLRFLKREGEISGDYKISVIIPARNEEENLGKLLSLLKKQTYKPYEVIVVNDNSEDDTEGVGERNGARVISLYEEPPEGWVGKNWAIWNGYLESRGDILLFLDADVEPSSEFIEVMLSSYERYGGLISCWPYQRFEKFYEHLNFAFNLVSVFSMAFLGKKEGAFGPAMMISRKDYERVGGHKEVRNKIVEDMEFAKKCLEEGISVNNFLGGEYIKFRMYPHGIKDLFQGFSKNMAKGAFSINIINFLLIFLYMTGVYGSIFYFRNTIFNFLYILYAIQFSVIQRRLGDYKWYDFLFSPLHFLFFLLVFTYSILRVFFVRTVVWKGRKIRVG</sequence>
<dbReference type="InterPro" id="IPR001173">
    <property type="entry name" value="Glyco_trans_2-like"/>
</dbReference>
<evidence type="ECO:0000256" key="3">
    <source>
        <dbReference type="ARBA" id="ARBA00022676"/>
    </source>
</evidence>
<feature type="transmembrane region" description="Helical" evidence="6">
    <location>
        <begin position="317"/>
        <end position="335"/>
    </location>
</feature>
<organism evidence="8">
    <name type="scientific">Dictyoglomus thermophilum</name>
    <dbReference type="NCBI Taxonomy" id="14"/>
    <lineage>
        <taxon>Bacteria</taxon>
        <taxon>Pseudomonadati</taxon>
        <taxon>Dictyoglomota</taxon>
        <taxon>Dictyoglomia</taxon>
        <taxon>Dictyoglomales</taxon>
        <taxon>Dictyoglomaceae</taxon>
        <taxon>Dictyoglomus</taxon>
    </lineage>
</organism>
<protein>
    <submittedName>
        <fullName evidence="8">Glycosyltransferase family 2 protein</fullName>
    </submittedName>
</protein>
<dbReference type="PANTHER" id="PTHR43646:SF2">
    <property type="entry name" value="GLYCOSYLTRANSFERASE 2-LIKE DOMAIN-CONTAINING PROTEIN"/>
    <property type="match status" value="1"/>
</dbReference>
<dbReference type="EMBL" id="DTDV01000013">
    <property type="protein sequence ID" value="HGK23679.1"/>
    <property type="molecule type" value="Genomic_DNA"/>
</dbReference>
<dbReference type="Pfam" id="PF00535">
    <property type="entry name" value="Glycos_transf_2"/>
    <property type="match status" value="1"/>
</dbReference>
<dbReference type="PANTHER" id="PTHR43646">
    <property type="entry name" value="GLYCOSYLTRANSFERASE"/>
    <property type="match status" value="1"/>
</dbReference>
<evidence type="ECO:0000256" key="4">
    <source>
        <dbReference type="ARBA" id="ARBA00022679"/>
    </source>
</evidence>
<evidence type="ECO:0000256" key="5">
    <source>
        <dbReference type="ARBA" id="ARBA00023136"/>
    </source>
</evidence>
<dbReference type="SUPFAM" id="SSF53448">
    <property type="entry name" value="Nucleotide-diphospho-sugar transferases"/>
    <property type="match status" value="1"/>
</dbReference>
<comment type="caution">
    <text evidence="8">The sequence shown here is derived from an EMBL/GenBank/DDBJ whole genome shotgun (WGS) entry which is preliminary data.</text>
</comment>
<keyword evidence="5 6" id="KW-0472">Membrane</keyword>
<evidence type="ECO:0000313" key="8">
    <source>
        <dbReference type="EMBL" id="HGK23679.1"/>
    </source>
</evidence>
<dbReference type="InterPro" id="IPR029044">
    <property type="entry name" value="Nucleotide-diphossugar_trans"/>
</dbReference>
<dbReference type="Gene3D" id="3.90.550.10">
    <property type="entry name" value="Spore Coat Polysaccharide Biosynthesis Protein SpsA, Chain A"/>
    <property type="match status" value="1"/>
</dbReference>
<evidence type="ECO:0000256" key="1">
    <source>
        <dbReference type="ARBA" id="ARBA00004236"/>
    </source>
</evidence>
<feature type="transmembrane region" description="Helical" evidence="6">
    <location>
        <begin position="261"/>
        <end position="281"/>
    </location>
</feature>
<dbReference type="GO" id="GO:0005886">
    <property type="term" value="C:plasma membrane"/>
    <property type="evidence" value="ECO:0007669"/>
    <property type="project" value="UniProtKB-SubCell"/>
</dbReference>
<keyword evidence="3" id="KW-0328">Glycosyltransferase</keyword>
<feature type="domain" description="Glycosyltransferase 2-like" evidence="7">
    <location>
        <begin position="36"/>
        <end position="156"/>
    </location>
</feature>
<comment type="subcellular location">
    <subcellularLocation>
        <location evidence="1">Cell membrane</location>
    </subcellularLocation>
</comment>
<accession>A0A7V3ZIM0</accession>
<gene>
    <name evidence="8" type="ORF">ENU78_04410</name>
</gene>
<proteinExistence type="predicted"/>
<reference evidence="8" key="1">
    <citation type="journal article" date="2020" name="mSystems">
        <title>Genome- and Community-Level Interaction Insights into Carbon Utilization and Element Cycling Functions of Hydrothermarchaeota in Hydrothermal Sediment.</title>
        <authorList>
            <person name="Zhou Z."/>
            <person name="Liu Y."/>
            <person name="Xu W."/>
            <person name="Pan J."/>
            <person name="Luo Z.H."/>
            <person name="Li M."/>
        </authorList>
    </citation>
    <scope>NUCLEOTIDE SEQUENCE [LARGE SCALE GENOMIC DNA]</scope>
    <source>
        <strain evidence="8">SpSt-70</strain>
    </source>
</reference>
<feature type="transmembrane region" description="Helical" evidence="6">
    <location>
        <begin position="288"/>
        <end position="305"/>
    </location>
</feature>
<evidence type="ECO:0000259" key="7">
    <source>
        <dbReference type="Pfam" id="PF00535"/>
    </source>
</evidence>
<evidence type="ECO:0000256" key="6">
    <source>
        <dbReference type="SAM" id="Phobius"/>
    </source>
</evidence>
<keyword evidence="6" id="KW-1133">Transmembrane helix</keyword>
<keyword evidence="6" id="KW-0812">Transmembrane</keyword>
<dbReference type="AlphaFoldDB" id="A0A7V3ZIM0"/>
<keyword evidence="2" id="KW-1003">Cell membrane</keyword>
<dbReference type="CDD" id="cd00761">
    <property type="entry name" value="Glyco_tranf_GTA_type"/>
    <property type="match status" value="1"/>
</dbReference>
<dbReference type="GO" id="GO:0016757">
    <property type="term" value="F:glycosyltransferase activity"/>
    <property type="evidence" value="ECO:0007669"/>
    <property type="project" value="UniProtKB-KW"/>
</dbReference>
<name>A0A7V3ZIM0_DICTH</name>